<dbReference type="OMA" id="WASQQCE"/>
<dbReference type="PROSITE" id="PS50950">
    <property type="entry name" value="ZF_THAP"/>
    <property type="match status" value="1"/>
</dbReference>
<dbReference type="PANTHER" id="PTHR23080:SF144">
    <property type="entry name" value="SPINDLE AND KINETOCHORE ASSOCIATED COMPLEX SUBUNIT 3"/>
    <property type="match status" value="1"/>
</dbReference>
<feature type="region of interest" description="Disordered" evidence="8">
    <location>
        <begin position="120"/>
        <end position="157"/>
    </location>
</feature>
<feature type="domain" description="THAP-type" evidence="9">
    <location>
        <begin position="24"/>
        <end position="106"/>
    </location>
</feature>
<dbReference type="InterPro" id="IPR006612">
    <property type="entry name" value="THAP_Znf"/>
</dbReference>
<evidence type="ECO:0000313" key="10">
    <source>
        <dbReference type="EnsemblMetazoa" id="XP_020912997.1"/>
    </source>
</evidence>
<evidence type="ECO:0000256" key="8">
    <source>
        <dbReference type="SAM" id="MobiDB-lite"/>
    </source>
</evidence>
<organism evidence="10 11">
    <name type="scientific">Exaiptasia diaphana</name>
    <name type="common">Tropical sea anemone</name>
    <name type="synonym">Aiptasia pulchella</name>
    <dbReference type="NCBI Taxonomy" id="2652724"/>
    <lineage>
        <taxon>Eukaryota</taxon>
        <taxon>Metazoa</taxon>
        <taxon>Cnidaria</taxon>
        <taxon>Anthozoa</taxon>
        <taxon>Hexacorallia</taxon>
        <taxon>Actiniaria</taxon>
        <taxon>Aiptasiidae</taxon>
        <taxon>Exaiptasia</taxon>
    </lineage>
</organism>
<dbReference type="GeneID" id="110250723"/>
<dbReference type="InterPro" id="IPR027805">
    <property type="entry name" value="Transposase_HTH_dom"/>
</dbReference>
<dbReference type="Pfam" id="PF05485">
    <property type="entry name" value="THAP"/>
    <property type="match status" value="1"/>
</dbReference>
<dbReference type="RefSeq" id="XP_020912997.1">
    <property type="nucleotide sequence ID" value="XM_021057338.1"/>
</dbReference>
<dbReference type="PANTHER" id="PTHR23080">
    <property type="entry name" value="THAP DOMAIN PROTEIN"/>
    <property type="match status" value="1"/>
</dbReference>
<accession>A0A913Y0V8</accession>
<reference evidence="10" key="1">
    <citation type="submission" date="2022-11" db="UniProtKB">
        <authorList>
            <consortium name="EnsemblMetazoa"/>
        </authorList>
    </citation>
    <scope>IDENTIFICATION</scope>
</reference>
<dbReference type="SMART" id="SM00980">
    <property type="entry name" value="THAP"/>
    <property type="match status" value="1"/>
</dbReference>
<keyword evidence="2" id="KW-0479">Metal-binding</keyword>
<evidence type="ECO:0000256" key="6">
    <source>
        <dbReference type="PROSITE-ProRule" id="PRU00309"/>
    </source>
</evidence>
<keyword evidence="3 6" id="KW-0863">Zinc-finger</keyword>
<dbReference type="InterPro" id="IPR027806">
    <property type="entry name" value="HARBI1_dom"/>
</dbReference>
<name>A0A913Y0V8_EXADI</name>
<comment type="cofactor">
    <cofactor evidence="1">
        <name>a divalent metal cation</name>
        <dbReference type="ChEBI" id="CHEBI:60240"/>
    </cofactor>
</comment>
<evidence type="ECO:0000256" key="7">
    <source>
        <dbReference type="SAM" id="Coils"/>
    </source>
</evidence>
<keyword evidence="4" id="KW-0862">Zinc</keyword>
<evidence type="ECO:0000256" key="5">
    <source>
        <dbReference type="ARBA" id="ARBA00023125"/>
    </source>
</evidence>
<keyword evidence="5 6" id="KW-0238">DNA-binding</keyword>
<dbReference type="EnsemblMetazoa" id="XM_021057338.1">
    <property type="protein sequence ID" value="XP_020912997.1"/>
    <property type="gene ID" value="LOC110250723"/>
</dbReference>
<dbReference type="Proteomes" id="UP000887567">
    <property type="component" value="Unplaced"/>
</dbReference>
<evidence type="ECO:0000313" key="11">
    <source>
        <dbReference type="Proteomes" id="UP000887567"/>
    </source>
</evidence>
<proteinExistence type="predicted"/>
<keyword evidence="11" id="KW-1185">Reference proteome</keyword>
<evidence type="ECO:0000259" key="9">
    <source>
        <dbReference type="PROSITE" id="PS50950"/>
    </source>
</evidence>
<protein>
    <recommendedName>
        <fullName evidence="9">THAP-type domain-containing protein</fullName>
    </recommendedName>
</protein>
<dbReference type="Pfam" id="PF13359">
    <property type="entry name" value="DDE_Tnp_4"/>
    <property type="match status" value="1"/>
</dbReference>
<keyword evidence="7" id="KW-0175">Coiled coil</keyword>
<evidence type="ECO:0000256" key="3">
    <source>
        <dbReference type="ARBA" id="ARBA00022771"/>
    </source>
</evidence>
<dbReference type="GO" id="GO:0003677">
    <property type="term" value="F:DNA binding"/>
    <property type="evidence" value="ECO:0007669"/>
    <property type="project" value="UniProtKB-UniRule"/>
</dbReference>
<dbReference type="KEGG" id="epa:110250723"/>
<dbReference type="AlphaFoldDB" id="A0A913Y0V8"/>
<evidence type="ECO:0000256" key="2">
    <source>
        <dbReference type="ARBA" id="ARBA00022723"/>
    </source>
</evidence>
<dbReference type="OrthoDB" id="5955016at2759"/>
<evidence type="ECO:0000256" key="1">
    <source>
        <dbReference type="ARBA" id="ARBA00001968"/>
    </source>
</evidence>
<dbReference type="Pfam" id="PF13613">
    <property type="entry name" value="HTH_Tnp_4"/>
    <property type="match status" value="1"/>
</dbReference>
<dbReference type="GO" id="GO:0008270">
    <property type="term" value="F:zinc ion binding"/>
    <property type="evidence" value="ECO:0007669"/>
    <property type="project" value="UniProtKB-KW"/>
</dbReference>
<evidence type="ECO:0000256" key="4">
    <source>
        <dbReference type="ARBA" id="ARBA00022833"/>
    </source>
</evidence>
<sequence length="572" mass="65498">MGFGHRNCVVVGCNNSGKSLHKWASQQCEIHSCLRGTSPCDCPPPFKLFPFPTELKHNEARKRWTKLIKREESNGKVWLPKKASRVCSEHFVDEKPTENNPDPILKLGYDFQVPKKRKLPTERPLLSVKRPKHSSQESSASESIPTTVEPDDSPEVTLTSCSEEIPVNYECSNYSSSTITTSNLAEEQNTERPWHIIHDHAYSYGWYEMENSDFCTDEVCLKVRRDQHAEINNLRERVAALEDEIEFYKIKVNALKNKGLRHSDLKDDKTVRNLTGIPTKESFHKMFNLTKRNIKKVHFWSGPSKSTKKGRTFKRSPKKFGPQRVLPQKDEFLLTLMKLRLGSTNVDLAQRFGVSDTTVSNIFTTWIKILGKKLRCLVYNPSIEVVKATLPDKFKKPGFSNVRHIIDCTEIFIETPSDPFTRAATWSDYKHHNTVKILVSITPNGAFNFVSKAWGGRTSDVHVTKECSFYDTLEPYDEVMADRGFTITEDLLLRNARLHIPPGKRGQEQFTKAEVKKTKAIANLRIFVEQAIRRMKTFRLIKNELPISLLSNIDDIIIVCAALCNLYKPLAK</sequence>
<feature type="coiled-coil region" evidence="7">
    <location>
        <begin position="224"/>
        <end position="258"/>
    </location>
</feature>